<dbReference type="PANTHER" id="PTHR31834">
    <property type="entry name" value="INITIATION-SPECIFIC ALPHA-1,6-MANNOSYLTRANSFERASE"/>
    <property type="match status" value="1"/>
</dbReference>
<name>A0A8H2VS83_9HELO</name>
<evidence type="ECO:0000256" key="1">
    <source>
        <dbReference type="ARBA" id="ARBA00009003"/>
    </source>
</evidence>
<keyword evidence="3" id="KW-1185">Reference proteome</keyword>
<dbReference type="OrthoDB" id="409543at2759"/>
<dbReference type="GO" id="GO:0006487">
    <property type="term" value="P:protein N-linked glycosylation"/>
    <property type="evidence" value="ECO:0007669"/>
    <property type="project" value="TreeGrafter"/>
</dbReference>
<dbReference type="Gene3D" id="3.90.550.20">
    <property type="match status" value="1"/>
</dbReference>
<dbReference type="InterPro" id="IPR039367">
    <property type="entry name" value="Och1-like"/>
</dbReference>
<dbReference type="GO" id="GO:0000136">
    <property type="term" value="C:mannan polymerase complex"/>
    <property type="evidence" value="ECO:0007669"/>
    <property type="project" value="TreeGrafter"/>
</dbReference>
<sequence length="235" mass="26820">MYFSLKIPTLRADLLRYLILYAYGGVWFDLDVSCRDIPMYRWVLEERRGAASLVLGLEFDCEWQDYGILYLQFASWAIMAKAGSVHLLRVIEDIVVVLNGIAGRNNVSVEGLQLSMISDVVDATGPKKMTLGIVKSLDRILGRKLDDRDIGELRRARLIHDALILPRNTFTGTQNVFKKEKGDVFVNHHYAGSLKDTFGGEAEKGSERDREIKEEKRVEREGILGKRRRLIDTIF</sequence>
<comment type="similarity">
    <text evidence="1">Belongs to the glycosyltransferase 32 family.</text>
</comment>
<dbReference type="PANTHER" id="PTHR31834:SF8">
    <property type="entry name" value="TRANSFERASE, PUTATIVE (AFU_ORTHOLOGUE AFUA_6G14040)-RELATED"/>
    <property type="match status" value="1"/>
</dbReference>
<comment type="caution">
    <text evidence="2">The sequence shown here is derived from an EMBL/GenBank/DDBJ whole genome shotgun (WGS) entry which is preliminary data.</text>
</comment>
<evidence type="ECO:0000313" key="2">
    <source>
        <dbReference type="EMBL" id="CAD6443817.1"/>
    </source>
</evidence>
<dbReference type="AlphaFoldDB" id="A0A8H2VS83"/>
<reference evidence="2" key="1">
    <citation type="submission" date="2020-10" db="EMBL/GenBank/DDBJ databases">
        <authorList>
            <person name="Kusch S."/>
        </authorList>
    </citation>
    <scope>NUCLEOTIDE SEQUENCE</scope>
    <source>
        <strain evidence="2">SwB9</strain>
    </source>
</reference>
<dbReference type="InterPro" id="IPR007577">
    <property type="entry name" value="GlycoTrfase_DXD_sugar-bd_CS"/>
</dbReference>
<dbReference type="EMBL" id="CAJHIA010000011">
    <property type="protein sequence ID" value="CAD6443817.1"/>
    <property type="molecule type" value="Genomic_DNA"/>
</dbReference>
<dbReference type="Proteomes" id="UP000624404">
    <property type="component" value="Unassembled WGS sequence"/>
</dbReference>
<dbReference type="Pfam" id="PF04488">
    <property type="entry name" value="Gly_transf_sug"/>
    <property type="match status" value="1"/>
</dbReference>
<dbReference type="InterPro" id="IPR029044">
    <property type="entry name" value="Nucleotide-diphossugar_trans"/>
</dbReference>
<proteinExistence type="inferred from homology"/>
<evidence type="ECO:0000313" key="3">
    <source>
        <dbReference type="Proteomes" id="UP000624404"/>
    </source>
</evidence>
<accession>A0A8H2VS83</accession>
<gene>
    <name evidence="2" type="ORF">SCLTRI_LOCUS3609</name>
</gene>
<dbReference type="GO" id="GO:0000009">
    <property type="term" value="F:alpha-1,6-mannosyltransferase activity"/>
    <property type="evidence" value="ECO:0007669"/>
    <property type="project" value="InterPro"/>
</dbReference>
<organism evidence="2 3">
    <name type="scientific">Sclerotinia trifoliorum</name>
    <dbReference type="NCBI Taxonomy" id="28548"/>
    <lineage>
        <taxon>Eukaryota</taxon>
        <taxon>Fungi</taxon>
        <taxon>Dikarya</taxon>
        <taxon>Ascomycota</taxon>
        <taxon>Pezizomycotina</taxon>
        <taxon>Leotiomycetes</taxon>
        <taxon>Helotiales</taxon>
        <taxon>Sclerotiniaceae</taxon>
        <taxon>Sclerotinia</taxon>
    </lineage>
</organism>
<protein>
    <submittedName>
        <fullName evidence="2">A015e294-7e60-4199-a39a-13348ed544cf-CDS</fullName>
    </submittedName>
</protein>
<dbReference type="SUPFAM" id="SSF53448">
    <property type="entry name" value="Nucleotide-diphospho-sugar transferases"/>
    <property type="match status" value="1"/>
</dbReference>